<organism evidence="1 2">
    <name type="scientific">Pseudothauera rhizosphaerae</name>
    <dbReference type="NCBI Taxonomy" id="2565932"/>
    <lineage>
        <taxon>Bacteria</taxon>
        <taxon>Pseudomonadati</taxon>
        <taxon>Pseudomonadota</taxon>
        <taxon>Betaproteobacteria</taxon>
        <taxon>Rhodocyclales</taxon>
        <taxon>Zoogloeaceae</taxon>
        <taxon>Pseudothauera</taxon>
    </lineage>
</organism>
<proteinExistence type="predicted"/>
<comment type="caution">
    <text evidence="1">The sequence shown here is derived from an EMBL/GenBank/DDBJ whole genome shotgun (WGS) entry which is preliminary data.</text>
</comment>
<dbReference type="RefSeq" id="WP_136386648.1">
    <property type="nucleotide sequence ID" value="NZ_SSOD01000020.1"/>
</dbReference>
<evidence type="ECO:0000313" key="1">
    <source>
        <dbReference type="EMBL" id="THF56554.1"/>
    </source>
</evidence>
<dbReference type="EMBL" id="SSOD01000020">
    <property type="protein sequence ID" value="THF56554.1"/>
    <property type="molecule type" value="Genomic_DNA"/>
</dbReference>
<sequence>MDVTAVASLATSLSQARTGDAVGVLVLKKAINLQAQHAAQLIAALPQPAASNPPNLGQNIDVRA</sequence>
<accession>A0A4S4AC04</accession>
<evidence type="ECO:0000313" key="2">
    <source>
        <dbReference type="Proteomes" id="UP000307956"/>
    </source>
</evidence>
<dbReference type="Pfam" id="PF14070">
    <property type="entry name" value="YjfB_motility"/>
    <property type="match status" value="1"/>
</dbReference>
<dbReference type="Proteomes" id="UP000307956">
    <property type="component" value="Unassembled WGS sequence"/>
</dbReference>
<dbReference type="InterPro" id="IPR025906">
    <property type="entry name" value="YjfB_motility"/>
</dbReference>
<protein>
    <submittedName>
        <fullName evidence="1">Putative motility protein</fullName>
    </submittedName>
</protein>
<keyword evidence="2" id="KW-1185">Reference proteome</keyword>
<dbReference type="AlphaFoldDB" id="A0A4S4AC04"/>
<name>A0A4S4AC04_9RHOO</name>
<reference evidence="1 2" key="1">
    <citation type="submission" date="2019-04" db="EMBL/GenBank/DDBJ databases">
        <title>Azoarcus rhizosphaerae sp. nov. isolated from rhizosphere of Ficus religiosa.</title>
        <authorList>
            <person name="Lin S.-Y."/>
            <person name="Hameed A."/>
            <person name="Hsu Y.-H."/>
            <person name="Young C.-C."/>
        </authorList>
    </citation>
    <scope>NUCLEOTIDE SEQUENCE [LARGE SCALE GENOMIC DNA]</scope>
    <source>
        <strain evidence="1 2">CC-YHH848</strain>
    </source>
</reference>
<gene>
    <name evidence="1" type="ORF">E6O51_19260</name>
</gene>